<dbReference type="RefSeq" id="XP_018385490.1">
    <property type="nucleotide sequence ID" value="XM_018525086.1"/>
</dbReference>
<dbReference type="VEuPathDB" id="FungiDB:CC77DRAFT_1020616"/>
<keyword evidence="1" id="KW-0472">Membrane</keyword>
<reference evidence="2 3" key="1">
    <citation type="submission" date="2016-05" db="EMBL/GenBank/DDBJ databases">
        <title>Comparative analysis of secretome profiles of manganese(II)-oxidizing ascomycete fungi.</title>
        <authorList>
            <consortium name="DOE Joint Genome Institute"/>
            <person name="Zeiner C.A."/>
            <person name="Purvine S.O."/>
            <person name="Zink E.M."/>
            <person name="Wu S."/>
            <person name="Pasa-Tolic L."/>
            <person name="Chaput D.L."/>
            <person name="Haridas S."/>
            <person name="Grigoriev I.V."/>
            <person name="Santelli C.M."/>
            <person name="Hansel C.M."/>
        </authorList>
    </citation>
    <scope>NUCLEOTIDE SEQUENCE [LARGE SCALE GENOMIC DNA]</scope>
    <source>
        <strain evidence="2 3">SRC1lrK2f</strain>
    </source>
</reference>
<dbReference type="EMBL" id="KV441479">
    <property type="protein sequence ID" value="OAG20069.1"/>
    <property type="molecule type" value="Genomic_DNA"/>
</dbReference>
<dbReference type="Proteomes" id="UP000077248">
    <property type="component" value="Unassembled WGS sequence"/>
</dbReference>
<proteinExistence type="predicted"/>
<dbReference type="AlphaFoldDB" id="A0A177DMM6"/>
<keyword evidence="3" id="KW-1185">Reference proteome</keyword>
<feature type="transmembrane region" description="Helical" evidence="1">
    <location>
        <begin position="27"/>
        <end position="46"/>
    </location>
</feature>
<dbReference type="KEGG" id="aalt:CC77DRAFT_1020616"/>
<evidence type="ECO:0000256" key="1">
    <source>
        <dbReference type="SAM" id="Phobius"/>
    </source>
</evidence>
<organism evidence="2 3">
    <name type="scientific">Alternaria alternata</name>
    <name type="common">Alternaria rot fungus</name>
    <name type="synonym">Torula alternata</name>
    <dbReference type="NCBI Taxonomy" id="5599"/>
    <lineage>
        <taxon>Eukaryota</taxon>
        <taxon>Fungi</taxon>
        <taxon>Dikarya</taxon>
        <taxon>Ascomycota</taxon>
        <taxon>Pezizomycotina</taxon>
        <taxon>Dothideomycetes</taxon>
        <taxon>Pleosporomycetidae</taxon>
        <taxon>Pleosporales</taxon>
        <taxon>Pleosporineae</taxon>
        <taxon>Pleosporaceae</taxon>
        <taxon>Alternaria</taxon>
        <taxon>Alternaria sect. Alternaria</taxon>
        <taxon>Alternaria alternata complex</taxon>
    </lineage>
</organism>
<protein>
    <submittedName>
        <fullName evidence="2">Uncharacterized protein</fullName>
    </submittedName>
</protein>
<gene>
    <name evidence="2" type="ORF">CC77DRAFT_1020616</name>
</gene>
<accession>A0A177DMM6</accession>
<evidence type="ECO:0000313" key="3">
    <source>
        <dbReference type="Proteomes" id="UP000077248"/>
    </source>
</evidence>
<evidence type="ECO:0000313" key="2">
    <source>
        <dbReference type="EMBL" id="OAG20069.1"/>
    </source>
</evidence>
<keyword evidence="1" id="KW-1133">Transmembrane helix</keyword>
<name>A0A177DMM6_ALTAL</name>
<dbReference type="GeneID" id="29110680"/>
<keyword evidence="1" id="KW-0812">Transmembrane</keyword>
<sequence>MLGSWAVALVVGEEPRADRFPDMASVVWLPCAIAMYSEIYMAFWMCDRVHLLC</sequence>